<dbReference type="GeneID" id="25366173"/>
<dbReference type="InParanoid" id="A0A074YQM2"/>
<accession>A0A074YQM2</accession>
<proteinExistence type="predicted"/>
<reference evidence="2 3" key="1">
    <citation type="journal article" date="2014" name="BMC Genomics">
        <title>Genome sequencing of four Aureobasidium pullulans varieties: biotechnological potential, stress tolerance, and description of new species.</title>
        <authorList>
            <person name="Gostin Ar C."/>
            <person name="Ohm R.A."/>
            <person name="Kogej T."/>
            <person name="Sonjak S."/>
            <person name="Turk M."/>
            <person name="Zajc J."/>
            <person name="Zalar P."/>
            <person name="Grube M."/>
            <person name="Sun H."/>
            <person name="Han J."/>
            <person name="Sharma A."/>
            <person name="Chiniquy J."/>
            <person name="Ngan C.Y."/>
            <person name="Lipzen A."/>
            <person name="Barry K."/>
            <person name="Grigoriev I.V."/>
            <person name="Gunde-Cimerman N."/>
        </authorList>
    </citation>
    <scope>NUCLEOTIDE SEQUENCE [LARGE SCALE GENOMIC DNA]</scope>
    <source>
        <strain evidence="2 3">EXF-2481</strain>
    </source>
</reference>
<protein>
    <submittedName>
        <fullName evidence="2">Uncharacterized protein</fullName>
    </submittedName>
</protein>
<organism evidence="2 3">
    <name type="scientific">Aureobasidium subglaciale (strain EXF-2481)</name>
    <name type="common">Aureobasidium pullulans var. subglaciale</name>
    <dbReference type="NCBI Taxonomy" id="1043005"/>
    <lineage>
        <taxon>Eukaryota</taxon>
        <taxon>Fungi</taxon>
        <taxon>Dikarya</taxon>
        <taxon>Ascomycota</taxon>
        <taxon>Pezizomycotina</taxon>
        <taxon>Dothideomycetes</taxon>
        <taxon>Dothideomycetidae</taxon>
        <taxon>Dothideales</taxon>
        <taxon>Saccotheciaceae</taxon>
        <taxon>Aureobasidium</taxon>
    </lineage>
</organism>
<evidence type="ECO:0000256" key="1">
    <source>
        <dbReference type="SAM" id="Phobius"/>
    </source>
</evidence>
<feature type="transmembrane region" description="Helical" evidence="1">
    <location>
        <begin position="7"/>
        <end position="30"/>
    </location>
</feature>
<dbReference type="EMBL" id="KL584756">
    <property type="protein sequence ID" value="KEQ96407.1"/>
    <property type="molecule type" value="Genomic_DNA"/>
</dbReference>
<dbReference type="Proteomes" id="UP000030641">
    <property type="component" value="Unassembled WGS sequence"/>
</dbReference>
<name>A0A074YQM2_AURSE</name>
<feature type="transmembrane region" description="Helical" evidence="1">
    <location>
        <begin position="36"/>
        <end position="59"/>
    </location>
</feature>
<keyword evidence="1" id="KW-0812">Transmembrane</keyword>
<sequence length="129" mass="14022">MPIDLALLVTLVEPLLTLTLPLIVISVVLVMPVVAFAYPVVGASICIVVIVVDLLLVLLNRINLSLPLSNYSISERGDCLDRTSSIRRDACGFVCKQFRTLTLGCFALRDPRMAVVSACRCTLTTTLET</sequence>
<dbReference type="RefSeq" id="XP_013344949.1">
    <property type="nucleotide sequence ID" value="XM_013489495.1"/>
</dbReference>
<keyword evidence="3" id="KW-1185">Reference proteome</keyword>
<evidence type="ECO:0000313" key="3">
    <source>
        <dbReference type="Proteomes" id="UP000030641"/>
    </source>
</evidence>
<keyword evidence="1" id="KW-1133">Transmembrane helix</keyword>
<evidence type="ECO:0000313" key="2">
    <source>
        <dbReference type="EMBL" id="KEQ96407.1"/>
    </source>
</evidence>
<keyword evidence="1" id="KW-0472">Membrane</keyword>
<dbReference type="AlphaFoldDB" id="A0A074YQM2"/>
<gene>
    <name evidence="2" type="ORF">AUEXF2481DRAFT_38673</name>
</gene>
<dbReference type="HOGENOM" id="CLU_1948429_0_0_1"/>